<sequence length="153" mass="15228">MRHVATIAAMAAMLMFAAAAALAQSESDQATVCHKPGTPAEHTLTVDESALDAHLDHGDTEGACPGQAAGQYEDAGAGQYADIGGEAGASAAAEQYSDSSAAAGSQGNVQSSADLQYGGTSAEIQNNTQVNQTVSAEGDVNQSFFFAGSGGRG</sequence>
<dbReference type="AlphaFoldDB" id="Q1AZ82"/>
<keyword evidence="3" id="KW-1185">Reference proteome</keyword>
<evidence type="ECO:0000313" key="3">
    <source>
        <dbReference type="Proteomes" id="UP000006637"/>
    </source>
</evidence>
<feature type="signal peptide" evidence="1">
    <location>
        <begin position="1"/>
        <end position="23"/>
    </location>
</feature>
<gene>
    <name evidence="2" type="ordered locus">Rxyl_0320</name>
</gene>
<evidence type="ECO:0000256" key="1">
    <source>
        <dbReference type="SAM" id="SignalP"/>
    </source>
</evidence>
<keyword evidence="1" id="KW-0732">Signal</keyword>
<dbReference type="EMBL" id="CP000386">
    <property type="protein sequence ID" value="ABG03296.1"/>
    <property type="molecule type" value="Genomic_DNA"/>
</dbReference>
<name>Q1AZ82_RUBXD</name>
<proteinExistence type="predicted"/>
<dbReference type="HOGENOM" id="CLU_1711922_0_0_11"/>
<protein>
    <submittedName>
        <fullName evidence="2">Uncharacterized protein</fullName>
    </submittedName>
</protein>
<organism evidence="2 3">
    <name type="scientific">Rubrobacter xylanophilus (strain DSM 9941 / JCM 11954 / NBRC 16129 / PRD-1)</name>
    <dbReference type="NCBI Taxonomy" id="266117"/>
    <lineage>
        <taxon>Bacteria</taxon>
        <taxon>Bacillati</taxon>
        <taxon>Actinomycetota</taxon>
        <taxon>Rubrobacteria</taxon>
        <taxon>Rubrobacterales</taxon>
        <taxon>Rubrobacteraceae</taxon>
        <taxon>Rubrobacter</taxon>
    </lineage>
</organism>
<evidence type="ECO:0000313" key="2">
    <source>
        <dbReference type="EMBL" id="ABG03296.1"/>
    </source>
</evidence>
<accession>Q1AZ82</accession>
<dbReference type="RefSeq" id="WP_011563314.1">
    <property type="nucleotide sequence ID" value="NC_008148.1"/>
</dbReference>
<dbReference type="OrthoDB" id="5383412at2"/>
<feature type="chain" id="PRO_5039484709" evidence="1">
    <location>
        <begin position="24"/>
        <end position="153"/>
    </location>
</feature>
<dbReference type="KEGG" id="rxy:Rxyl_0320"/>
<dbReference type="Proteomes" id="UP000006637">
    <property type="component" value="Chromosome"/>
</dbReference>
<reference evidence="2 3" key="1">
    <citation type="submission" date="2006-06" db="EMBL/GenBank/DDBJ databases">
        <title>Complete sequence of Rubrobacter xylanophilus DSM 9941.</title>
        <authorList>
            <consortium name="US DOE Joint Genome Institute"/>
            <person name="Copeland A."/>
            <person name="Lucas S."/>
            <person name="Lapidus A."/>
            <person name="Barry K."/>
            <person name="Detter J.C."/>
            <person name="Glavina del Rio T."/>
            <person name="Hammon N."/>
            <person name="Israni S."/>
            <person name="Dalin E."/>
            <person name="Tice H."/>
            <person name="Pitluck S."/>
            <person name="Munk A.C."/>
            <person name="Brettin T."/>
            <person name="Bruce D."/>
            <person name="Han C."/>
            <person name="Tapia R."/>
            <person name="Gilna P."/>
            <person name="Schmutz J."/>
            <person name="Larimer F."/>
            <person name="Land M."/>
            <person name="Hauser L."/>
            <person name="Kyrpides N."/>
            <person name="Lykidis A."/>
            <person name="da Costa M.S."/>
            <person name="Rainey F.A."/>
            <person name="Empadinhas N."/>
            <person name="Jolivet E."/>
            <person name="Battista J.R."/>
            <person name="Richardson P."/>
        </authorList>
    </citation>
    <scope>NUCLEOTIDE SEQUENCE [LARGE SCALE GENOMIC DNA]</scope>
    <source>
        <strain evidence="3">DSM 9941 / NBRC 16129 / PRD-1</strain>
    </source>
</reference>
<dbReference type="STRING" id="266117.Rxyl_0320"/>